<feature type="transmembrane region" description="Helical" evidence="1">
    <location>
        <begin position="42"/>
        <end position="65"/>
    </location>
</feature>
<accession>A0A8S1XHQ8</accession>
<sequence>MGNTQQKVCQEEEQLAQQQQMLKSRMLYRVIKSHKRLLKKQAFCLGITFVLILLALMNSVLLLLYDDEN</sequence>
<gene>
    <name evidence="2" type="ORF">POCTA_138.1.T1230048</name>
</gene>
<name>A0A8S1XHQ8_PAROT</name>
<dbReference type="AlphaFoldDB" id="A0A8S1XHQ8"/>
<evidence type="ECO:0000313" key="3">
    <source>
        <dbReference type="Proteomes" id="UP000683925"/>
    </source>
</evidence>
<evidence type="ECO:0000256" key="1">
    <source>
        <dbReference type="SAM" id="Phobius"/>
    </source>
</evidence>
<dbReference type="Proteomes" id="UP000683925">
    <property type="component" value="Unassembled WGS sequence"/>
</dbReference>
<organism evidence="2 3">
    <name type="scientific">Paramecium octaurelia</name>
    <dbReference type="NCBI Taxonomy" id="43137"/>
    <lineage>
        <taxon>Eukaryota</taxon>
        <taxon>Sar</taxon>
        <taxon>Alveolata</taxon>
        <taxon>Ciliophora</taxon>
        <taxon>Intramacronucleata</taxon>
        <taxon>Oligohymenophorea</taxon>
        <taxon>Peniculida</taxon>
        <taxon>Parameciidae</taxon>
        <taxon>Paramecium</taxon>
    </lineage>
</organism>
<keyword evidence="1" id="KW-0812">Transmembrane</keyword>
<protein>
    <submittedName>
        <fullName evidence="2">Uncharacterized protein</fullName>
    </submittedName>
</protein>
<evidence type="ECO:0000313" key="2">
    <source>
        <dbReference type="EMBL" id="CAD8200910.1"/>
    </source>
</evidence>
<reference evidence="2" key="1">
    <citation type="submission" date="2021-01" db="EMBL/GenBank/DDBJ databases">
        <authorList>
            <consortium name="Genoscope - CEA"/>
            <person name="William W."/>
        </authorList>
    </citation>
    <scope>NUCLEOTIDE SEQUENCE</scope>
</reference>
<proteinExistence type="predicted"/>
<comment type="caution">
    <text evidence="2">The sequence shown here is derived from an EMBL/GenBank/DDBJ whole genome shotgun (WGS) entry which is preliminary data.</text>
</comment>
<keyword evidence="1" id="KW-1133">Transmembrane helix</keyword>
<dbReference type="OrthoDB" id="310197at2759"/>
<keyword evidence="1" id="KW-0472">Membrane</keyword>
<keyword evidence="3" id="KW-1185">Reference proteome</keyword>
<dbReference type="EMBL" id="CAJJDP010000123">
    <property type="protein sequence ID" value="CAD8200910.1"/>
    <property type="molecule type" value="Genomic_DNA"/>
</dbReference>